<dbReference type="PANTHER" id="PTHR12917">
    <property type="entry name" value="ASPARTYL PROTEASE DDI-RELATED"/>
    <property type="match status" value="1"/>
</dbReference>
<accession>A0AAN7JRZ3</accession>
<dbReference type="AlphaFoldDB" id="A0AAN7JRZ3"/>
<evidence type="ECO:0000313" key="12">
    <source>
        <dbReference type="EMBL" id="KAK4753360.1"/>
    </source>
</evidence>
<evidence type="ECO:0000256" key="2">
    <source>
        <dbReference type="ARBA" id="ARBA00009136"/>
    </source>
</evidence>
<feature type="domain" description="Ubiquitin-like" evidence="11">
    <location>
        <begin position="1"/>
        <end position="70"/>
    </location>
</feature>
<dbReference type="Pfam" id="PF09668">
    <property type="entry name" value="Asp_protease"/>
    <property type="match status" value="1"/>
</dbReference>
<keyword evidence="5" id="KW-0645">Protease</keyword>
<evidence type="ECO:0000256" key="1">
    <source>
        <dbReference type="ARBA" id="ARBA00004496"/>
    </source>
</evidence>
<dbReference type="CDD" id="cd14309">
    <property type="entry name" value="UBA_scDdi1_like"/>
    <property type="match status" value="1"/>
</dbReference>
<name>A0AAN7JRZ3_9MYRT</name>
<dbReference type="InterPro" id="IPR000626">
    <property type="entry name" value="Ubiquitin-like_dom"/>
</dbReference>
<dbReference type="PROSITE" id="PS50030">
    <property type="entry name" value="UBA"/>
    <property type="match status" value="1"/>
</dbReference>
<dbReference type="GO" id="GO:0006508">
    <property type="term" value="P:proteolysis"/>
    <property type="evidence" value="ECO:0007669"/>
    <property type="project" value="UniProtKB-KW"/>
</dbReference>
<reference evidence="12 13" key="1">
    <citation type="journal article" date="2023" name="Hortic Res">
        <title>Pangenome of water caltrop reveals structural variations and asymmetric subgenome divergence after allopolyploidization.</title>
        <authorList>
            <person name="Zhang X."/>
            <person name="Chen Y."/>
            <person name="Wang L."/>
            <person name="Yuan Y."/>
            <person name="Fang M."/>
            <person name="Shi L."/>
            <person name="Lu R."/>
            <person name="Comes H.P."/>
            <person name="Ma Y."/>
            <person name="Chen Y."/>
            <person name="Huang G."/>
            <person name="Zhou Y."/>
            <person name="Zheng Z."/>
            <person name="Qiu Y."/>
        </authorList>
    </citation>
    <scope>NUCLEOTIDE SEQUENCE [LARGE SCALE GENOMIC DNA]</scope>
    <source>
        <tissue evidence="12">Roots</tissue>
    </source>
</reference>
<protein>
    <recommendedName>
        <fullName evidence="14">DNA damage-inducible protein 1</fullName>
    </recommendedName>
</protein>
<dbReference type="GO" id="GO:0015031">
    <property type="term" value="P:protein transport"/>
    <property type="evidence" value="ECO:0007669"/>
    <property type="project" value="UniProtKB-KW"/>
</dbReference>
<gene>
    <name evidence="12" type="ORF">SAY87_022158</name>
</gene>
<comment type="caution">
    <text evidence="12">The sequence shown here is derived from an EMBL/GenBank/DDBJ whole genome shotgun (WGS) entry which is preliminary data.</text>
</comment>
<evidence type="ECO:0000256" key="7">
    <source>
        <dbReference type="ARBA" id="ARBA00022801"/>
    </source>
</evidence>
<evidence type="ECO:0000259" key="10">
    <source>
        <dbReference type="PROSITE" id="PS50030"/>
    </source>
</evidence>
<keyword evidence="7" id="KW-0378">Hydrolase</keyword>
<keyword evidence="3" id="KW-0813">Transport</keyword>
<dbReference type="SMART" id="SM00165">
    <property type="entry name" value="UBA"/>
    <property type="match status" value="1"/>
</dbReference>
<dbReference type="InterPro" id="IPR029071">
    <property type="entry name" value="Ubiquitin-like_domsf"/>
</dbReference>
<evidence type="ECO:0000256" key="5">
    <source>
        <dbReference type="ARBA" id="ARBA00022670"/>
    </source>
</evidence>
<dbReference type="SUPFAM" id="SSF46934">
    <property type="entry name" value="UBA-like"/>
    <property type="match status" value="1"/>
</dbReference>
<dbReference type="InterPro" id="IPR009060">
    <property type="entry name" value="UBA-like_sf"/>
</dbReference>
<dbReference type="GO" id="GO:0005737">
    <property type="term" value="C:cytoplasm"/>
    <property type="evidence" value="ECO:0007669"/>
    <property type="project" value="UniProtKB-SubCell"/>
</dbReference>
<dbReference type="InterPro" id="IPR057273">
    <property type="entry name" value="Ddi1/2_HDD"/>
</dbReference>
<evidence type="ECO:0000256" key="8">
    <source>
        <dbReference type="ARBA" id="ARBA00022927"/>
    </source>
</evidence>
<feature type="domain" description="UBA" evidence="10">
    <location>
        <begin position="366"/>
        <end position="405"/>
    </location>
</feature>
<evidence type="ECO:0000259" key="11">
    <source>
        <dbReference type="PROSITE" id="PS50053"/>
    </source>
</evidence>
<sequence>MRITVMTADEQIISLDVDPNESVENVKALLEVETRVALQQQQLLFNGKEMKNFEKLSVLGVKDDDLVMMVSSAAPSAEASRDLGFNPDGSAVNPAALQQQLRQDSNMMGQLFQSDPEFAQAILGNDLDKLQGVLRERHRQRYEMRRKQDEELALLYADPFDVEAQKKIEAAIRQKGIDENWAAALEYNPEAFARVVMLYVDMEVNGIPLKAFVDSGAQSTIISKSCAERCGLLRLLDQRYRGIAHGVGQSEILGRIHVAPIKIGSIFYPCSFLVLDSPNMEFLFGLDMLRKHQCIIDLKDNVLRVGGGEVSVPFLHEKDIPSRFLDDEKHAKQASSSGVPADSLAADKSPGRASSVPHGGNLQRAEFEAKVAKLVELGFGREAVVQALKLFNDNEEQAAGFLFGG</sequence>
<evidence type="ECO:0000256" key="3">
    <source>
        <dbReference type="ARBA" id="ARBA00022448"/>
    </source>
</evidence>
<comment type="subcellular location">
    <subcellularLocation>
        <location evidence="1">Cytoplasm</location>
    </subcellularLocation>
</comment>
<dbReference type="PANTHER" id="PTHR12917:SF1">
    <property type="entry name" value="AT13091P"/>
    <property type="match status" value="1"/>
</dbReference>
<dbReference type="Gene3D" id="3.10.20.90">
    <property type="entry name" value="Phosphatidylinositol 3-kinase Catalytic Subunit, Chain A, domain 1"/>
    <property type="match status" value="1"/>
</dbReference>
<dbReference type="Gene3D" id="2.40.70.10">
    <property type="entry name" value="Acid Proteases"/>
    <property type="match status" value="1"/>
</dbReference>
<feature type="region of interest" description="Disordered" evidence="9">
    <location>
        <begin position="331"/>
        <end position="359"/>
    </location>
</feature>
<comment type="similarity">
    <text evidence="2">Belongs to the DDI1 family.</text>
</comment>
<keyword evidence="4" id="KW-0963">Cytoplasm</keyword>
<dbReference type="GO" id="GO:0031593">
    <property type="term" value="F:polyubiquitin modification-dependent protein binding"/>
    <property type="evidence" value="ECO:0007669"/>
    <property type="project" value="UniProtKB-ARBA"/>
</dbReference>
<dbReference type="Gene3D" id="1.10.8.10">
    <property type="entry name" value="DNA helicase RuvA subunit, C-terminal domain"/>
    <property type="match status" value="1"/>
</dbReference>
<dbReference type="SUPFAM" id="SSF54236">
    <property type="entry name" value="Ubiquitin-like"/>
    <property type="match status" value="1"/>
</dbReference>
<dbReference type="FunFam" id="2.40.70.10:FF:000005">
    <property type="entry name" value="DNA damage inducible 1 homolog 2"/>
    <property type="match status" value="1"/>
</dbReference>
<dbReference type="CDD" id="cd01796">
    <property type="entry name" value="Ubl_Ddi1_like"/>
    <property type="match status" value="1"/>
</dbReference>
<dbReference type="SUPFAM" id="SSF50630">
    <property type="entry name" value="Acid proteases"/>
    <property type="match status" value="1"/>
</dbReference>
<dbReference type="InterPro" id="IPR033882">
    <property type="entry name" value="DDI1_N"/>
</dbReference>
<dbReference type="Pfam" id="PF00240">
    <property type="entry name" value="ubiquitin"/>
    <property type="match status" value="1"/>
</dbReference>
<evidence type="ECO:0008006" key="14">
    <source>
        <dbReference type="Google" id="ProtNLM"/>
    </source>
</evidence>
<evidence type="ECO:0000256" key="4">
    <source>
        <dbReference type="ARBA" id="ARBA00022490"/>
    </source>
</evidence>
<keyword evidence="6" id="KW-0064">Aspartyl protease</keyword>
<dbReference type="InterPro" id="IPR019103">
    <property type="entry name" value="Peptidase_aspartic_DDI1-type"/>
</dbReference>
<dbReference type="InterPro" id="IPR021109">
    <property type="entry name" value="Peptidase_aspartic_dom_sf"/>
</dbReference>
<evidence type="ECO:0000256" key="6">
    <source>
        <dbReference type="ARBA" id="ARBA00022750"/>
    </source>
</evidence>
<dbReference type="Pfam" id="PF24669">
    <property type="entry name" value="Ddi2_HDD"/>
    <property type="match status" value="1"/>
</dbReference>
<dbReference type="CDD" id="cd05479">
    <property type="entry name" value="RP_DDI"/>
    <property type="match status" value="1"/>
</dbReference>
<dbReference type="SMART" id="SM00213">
    <property type="entry name" value="UBQ"/>
    <property type="match status" value="1"/>
</dbReference>
<evidence type="ECO:0000313" key="13">
    <source>
        <dbReference type="Proteomes" id="UP001345219"/>
    </source>
</evidence>
<evidence type="ECO:0000256" key="9">
    <source>
        <dbReference type="SAM" id="MobiDB-lite"/>
    </source>
</evidence>
<keyword evidence="8" id="KW-0653">Protein transport</keyword>
<keyword evidence="13" id="KW-1185">Reference proteome</keyword>
<dbReference type="Proteomes" id="UP001345219">
    <property type="component" value="Chromosome 16"/>
</dbReference>
<organism evidence="12 13">
    <name type="scientific">Trapa incisa</name>
    <dbReference type="NCBI Taxonomy" id="236973"/>
    <lineage>
        <taxon>Eukaryota</taxon>
        <taxon>Viridiplantae</taxon>
        <taxon>Streptophyta</taxon>
        <taxon>Embryophyta</taxon>
        <taxon>Tracheophyta</taxon>
        <taxon>Spermatophyta</taxon>
        <taxon>Magnoliopsida</taxon>
        <taxon>eudicotyledons</taxon>
        <taxon>Gunneridae</taxon>
        <taxon>Pentapetalae</taxon>
        <taxon>rosids</taxon>
        <taxon>malvids</taxon>
        <taxon>Myrtales</taxon>
        <taxon>Lythraceae</taxon>
        <taxon>Trapa</taxon>
    </lineage>
</organism>
<proteinExistence type="inferred from homology"/>
<dbReference type="PROSITE" id="PS50053">
    <property type="entry name" value="UBIQUITIN_2"/>
    <property type="match status" value="1"/>
</dbReference>
<dbReference type="InterPro" id="IPR015940">
    <property type="entry name" value="UBA"/>
</dbReference>
<dbReference type="EMBL" id="JAXIOK010000016">
    <property type="protein sequence ID" value="KAK4753360.1"/>
    <property type="molecule type" value="Genomic_DNA"/>
</dbReference>
<dbReference type="Pfam" id="PF00627">
    <property type="entry name" value="UBA"/>
    <property type="match status" value="1"/>
</dbReference>
<dbReference type="GO" id="GO:0004190">
    <property type="term" value="F:aspartic-type endopeptidase activity"/>
    <property type="evidence" value="ECO:0007669"/>
    <property type="project" value="UniProtKB-KW"/>
</dbReference>